<dbReference type="PANTHER" id="PTHR11404">
    <property type="entry name" value="SUPEROXIDE DISMUTASE 2"/>
    <property type="match status" value="1"/>
</dbReference>
<dbReference type="GO" id="GO:0004784">
    <property type="term" value="F:superoxide dismutase activity"/>
    <property type="evidence" value="ECO:0007669"/>
    <property type="project" value="UniProtKB-EC"/>
</dbReference>
<dbReference type="Gene3D" id="1.10.287.990">
    <property type="entry name" value="Fe,Mn superoxide dismutase (SOD) domain"/>
    <property type="match status" value="1"/>
</dbReference>
<feature type="binding site" evidence="12">
    <location>
        <position position="100"/>
    </location>
    <ligand>
        <name>Mn(2+)</name>
        <dbReference type="ChEBI" id="CHEBI:29035"/>
    </ligand>
</feature>
<comment type="similarity">
    <text evidence="4 13">Belongs to the iron/manganese superoxide dismutase family.</text>
</comment>
<proteinExistence type="evidence at transcript level"/>
<reference evidence="16" key="1">
    <citation type="submission" date="2019-01" db="EMBL/GenBank/DDBJ databases">
        <authorList>
            <person name="Lian S."/>
        </authorList>
    </citation>
    <scope>NUCLEOTIDE SEQUENCE</scope>
</reference>
<evidence type="ECO:0000256" key="5">
    <source>
        <dbReference type="ARBA" id="ARBA00011881"/>
    </source>
</evidence>
<keyword evidence="9" id="KW-0496">Mitochondrion</keyword>
<dbReference type="GO" id="GO:0030145">
    <property type="term" value="F:manganese ion binding"/>
    <property type="evidence" value="ECO:0007669"/>
    <property type="project" value="TreeGrafter"/>
</dbReference>
<dbReference type="GO" id="GO:0005739">
    <property type="term" value="C:mitochondrion"/>
    <property type="evidence" value="ECO:0007669"/>
    <property type="project" value="UniProtKB-SubCell"/>
</dbReference>
<comment type="subcellular location">
    <subcellularLocation>
        <location evidence="3">Mitochondrion</location>
    </subcellularLocation>
</comment>
<evidence type="ECO:0000256" key="6">
    <source>
        <dbReference type="ARBA" id="ARBA00012682"/>
    </source>
</evidence>
<evidence type="ECO:0000259" key="14">
    <source>
        <dbReference type="Pfam" id="PF00081"/>
    </source>
</evidence>
<evidence type="ECO:0000256" key="1">
    <source>
        <dbReference type="ARBA" id="ARBA00001936"/>
    </source>
</evidence>
<protein>
    <recommendedName>
        <fullName evidence="6 13">Superoxide dismutase</fullName>
        <ecNumber evidence="6 13">1.15.1.1</ecNumber>
    </recommendedName>
</protein>
<feature type="binding site" evidence="12">
    <location>
        <position position="52"/>
    </location>
    <ligand>
        <name>Mn(2+)</name>
        <dbReference type="ChEBI" id="CHEBI:29035"/>
    </ligand>
</feature>
<dbReference type="EMBL" id="MK374371">
    <property type="protein sequence ID" value="QDX46960.1"/>
    <property type="molecule type" value="mRNA"/>
</dbReference>
<dbReference type="InterPro" id="IPR050265">
    <property type="entry name" value="Fe/Mn_Superoxide_Dismutase"/>
</dbReference>
<keyword evidence="10" id="KW-0464">Manganese</keyword>
<dbReference type="Pfam" id="PF00081">
    <property type="entry name" value="Sod_Fe_N"/>
    <property type="match status" value="1"/>
</dbReference>
<evidence type="ECO:0000256" key="13">
    <source>
        <dbReference type="RuleBase" id="RU000414"/>
    </source>
</evidence>
<comment type="subunit">
    <text evidence="5">Homotetramer.</text>
</comment>
<dbReference type="PROSITE" id="PS00088">
    <property type="entry name" value="SOD_MN"/>
    <property type="match status" value="1"/>
</dbReference>
<evidence type="ECO:0000256" key="2">
    <source>
        <dbReference type="ARBA" id="ARBA00002170"/>
    </source>
</evidence>
<dbReference type="InterPro" id="IPR019832">
    <property type="entry name" value="Mn/Fe_SOD_C"/>
</dbReference>
<comment type="cofactor">
    <cofactor evidence="1">
        <name>Mn(2+)</name>
        <dbReference type="ChEBI" id="CHEBI:29035"/>
    </cofactor>
</comment>
<feature type="domain" description="Manganese/iron superoxide dismutase C-terminal" evidence="15">
    <location>
        <begin position="115"/>
        <end position="217"/>
    </location>
</feature>
<dbReference type="FunFam" id="3.55.40.20:FF:000003">
    <property type="entry name" value="Superoxide dismutase [Mn], mitochondrial"/>
    <property type="match status" value="1"/>
</dbReference>
<comment type="function">
    <text evidence="2">Destroys superoxide anion radicals which are normally produced within the cells and which are toxic to biological systems.</text>
</comment>
<dbReference type="InterPro" id="IPR036324">
    <property type="entry name" value="Mn/Fe_SOD_N_sf"/>
</dbReference>
<keyword evidence="7 12" id="KW-0479">Metal-binding</keyword>
<evidence type="ECO:0000256" key="8">
    <source>
        <dbReference type="ARBA" id="ARBA00023002"/>
    </source>
</evidence>
<evidence type="ECO:0000256" key="4">
    <source>
        <dbReference type="ARBA" id="ARBA00008714"/>
    </source>
</evidence>
<dbReference type="InterPro" id="IPR036314">
    <property type="entry name" value="SOD_C_sf"/>
</dbReference>
<evidence type="ECO:0000256" key="12">
    <source>
        <dbReference type="PIRSR" id="PIRSR000349-1"/>
    </source>
</evidence>
<evidence type="ECO:0000256" key="10">
    <source>
        <dbReference type="ARBA" id="ARBA00023211"/>
    </source>
</evidence>
<evidence type="ECO:0000256" key="9">
    <source>
        <dbReference type="ARBA" id="ARBA00023128"/>
    </source>
</evidence>
<feature type="binding site" evidence="12">
    <location>
        <position position="189"/>
    </location>
    <ligand>
        <name>Mn(2+)</name>
        <dbReference type="ChEBI" id="CHEBI:29035"/>
    </ligand>
</feature>
<dbReference type="InterPro" id="IPR019831">
    <property type="entry name" value="Mn/Fe_SOD_N"/>
</dbReference>
<evidence type="ECO:0000313" key="16">
    <source>
        <dbReference type="EMBL" id="QDX46960.1"/>
    </source>
</evidence>
<dbReference type="InterPro" id="IPR001189">
    <property type="entry name" value="Mn/Fe_SOD"/>
</dbReference>
<accession>A0A5B8IFT1</accession>
<dbReference type="Gene3D" id="3.55.40.20">
    <property type="entry name" value="Iron/manganese superoxide dismutase, C-terminal domain"/>
    <property type="match status" value="1"/>
</dbReference>
<evidence type="ECO:0000256" key="3">
    <source>
        <dbReference type="ARBA" id="ARBA00004173"/>
    </source>
</evidence>
<dbReference type="FunFam" id="1.10.287.990:FF:000001">
    <property type="entry name" value="Superoxide dismutase"/>
    <property type="match status" value="1"/>
</dbReference>
<comment type="catalytic activity">
    <reaction evidence="11 13">
        <text>2 superoxide + 2 H(+) = H2O2 + O2</text>
        <dbReference type="Rhea" id="RHEA:20696"/>
        <dbReference type="ChEBI" id="CHEBI:15378"/>
        <dbReference type="ChEBI" id="CHEBI:15379"/>
        <dbReference type="ChEBI" id="CHEBI:16240"/>
        <dbReference type="ChEBI" id="CHEBI:18421"/>
        <dbReference type="EC" id="1.15.1.1"/>
    </reaction>
</comment>
<feature type="binding site" evidence="12">
    <location>
        <position position="185"/>
    </location>
    <ligand>
        <name>Mn(2+)</name>
        <dbReference type="ChEBI" id="CHEBI:29035"/>
    </ligand>
</feature>
<dbReference type="AlphaFoldDB" id="A0A5B8IFT1"/>
<name>A0A5B8IFT1_AZUFA</name>
<dbReference type="Pfam" id="PF02777">
    <property type="entry name" value="Sod_Fe_C"/>
    <property type="match status" value="1"/>
</dbReference>
<gene>
    <name evidence="16" type="primary">SOD7</name>
</gene>
<dbReference type="SMR" id="A0A5B8IFT1"/>
<comment type="function">
    <text evidence="13">Destroys radicals which are normally produced within the cells and which are toxic to biological systems.</text>
</comment>
<dbReference type="EC" id="1.15.1.1" evidence="6 13"/>
<evidence type="ECO:0000256" key="11">
    <source>
        <dbReference type="ARBA" id="ARBA00049204"/>
    </source>
</evidence>
<keyword evidence="8 13" id="KW-0560">Oxidoreductase</keyword>
<dbReference type="SUPFAM" id="SSF46609">
    <property type="entry name" value="Fe,Mn superoxide dismutase (SOD), N-terminal domain"/>
    <property type="match status" value="1"/>
</dbReference>
<feature type="domain" description="Manganese/iron superoxide dismutase N-terminal" evidence="14">
    <location>
        <begin position="28"/>
        <end position="108"/>
    </location>
</feature>
<organism evidence="16">
    <name type="scientific">Azumapecten farreri</name>
    <name type="common">Farrer's scallop</name>
    <name type="synonym">Chlamys farreri</name>
    <dbReference type="NCBI Taxonomy" id="106299"/>
    <lineage>
        <taxon>Eukaryota</taxon>
        <taxon>Metazoa</taxon>
        <taxon>Spiralia</taxon>
        <taxon>Lophotrochozoa</taxon>
        <taxon>Mollusca</taxon>
        <taxon>Bivalvia</taxon>
        <taxon>Autobranchia</taxon>
        <taxon>Pteriomorphia</taxon>
        <taxon>Pectinida</taxon>
        <taxon>Pectinoidea</taxon>
        <taxon>Pectinidae</taxon>
        <taxon>Azumapecten</taxon>
    </lineage>
</organism>
<dbReference type="SUPFAM" id="SSF54719">
    <property type="entry name" value="Fe,Mn superoxide dismutase (SOD), C-terminal domain"/>
    <property type="match status" value="1"/>
</dbReference>
<evidence type="ECO:0000256" key="7">
    <source>
        <dbReference type="ARBA" id="ARBA00022723"/>
    </source>
</evidence>
<dbReference type="PRINTS" id="PR01703">
    <property type="entry name" value="MNSODISMTASE"/>
</dbReference>
<evidence type="ECO:0000259" key="15">
    <source>
        <dbReference type="Pfam" id="PF02777"/>
    </source>
</evidence>
<dbReference type="InterPro" id="IPR019833">
    <property type="entry name" value="Mn/Fe_SOD_BS"/>
</dbReference>
<sequence length="226" mass="25021">MLSATATVIKSVPKSVGALGTFVSRLNHTLPDLPYDFNALEPTISAEIMRIHYTKHHATYVNNLNIAEEKLAEAMETKNVNQVIQLQPALKFNGGGHINHSIFWQVLSPNGGGEPSGDLMEVIKRDFGSFEAMKTELSNASVAVQGSGWGWLGFNPVSKRLRVATCANQDPLQPTTGLVPLFGIDVWEHAYYLQYKNVRPDYLKAIWNVVNWDKVAQNLHDATMAC</sequence>
<dbReference type="PIRSF" id="PIRSF000349">
    <property type="entry name" value="SODismutase"/>
    <property type="match status" value="1"/>
</dbReference>
<dbReference type="PANTHER" id="PTHR11404:SF6">
    <property type="entry name" value="SUPEROXIDE DISMUTASE [MN], MITOCHONDRIAL"/>
    <property type="match status" value="1"/>
</dbReference>